<feature type="compositionally biased region" description="Polar residues" evidence="1">
    <location>
        <begin position="28"/>
        <end position="40"/>
    </location>
</feature>
<sequence length="164" mass="18850">MKFEELVILIKENHSQLMLSRHKENNKVDPQSSNKQPSSHIRTDFADAVGVADFEVGVSVNEGEHQVHVNAEIDHIISNQQQMKRVSKLLPTYESTHVDIEANDPKKDDEAHQAPQALNEVNMDDDGADTVQHNIRYFMFFRITVDTSVYLSIMHHDTNIHYMQ</sequence>
<name>A0A9J5XFJ1_SOLCO</name>
<dbReference type="AlphaFoldDB" id="A0A9J5XFJ1"/>
<evidence type="ECO:0000256" key="1">
    <source>
        <dbReference type="SAM" id="MobiDB-lite"/>
    </source>
</evidence>
<feature type="region of interest" description="Disordered" evidence="1">
    <location>
        <begin position="21"/>
        <end position="40"/>
    </location>
</feature>
<proteinExistence type="predicted"/>
<gene>
    <name evidence="2" type="ORF">H5410_047573</name>
</gene>
<dbReference type="Proteomes" id="UP000824120">
    <property type="component" value="Chromosome 9"/>
</dbReference>
<accession>A0A9J5XFJ1</accession>
<comment type="caution">
    <text evidence="2">The sequence shown here is derived from an EMBL/GenBank/DDBJ whole genome shotgun (WGS) entry which is preliminary data.</text>
</comment>
<reference evidence="2 3" key="1">
    <citation type="submission" date="2020-09" db="EMBL/GenBank/DDBJ databases">
        <title>De no assembly of potato wild relative species, Solanum commersonii.</title>
        <authorList>
            <person name="Cho K."/>
        </authorList>
    </citation>
    <scope>NUCLEOTIDE SEQUENCE [LARGE SCALE GENOMIC DNA]</scope>
    <source>
        <strain evidence="2">LZ3.2</strain>
        <tissue evidence="2">Leaf</tissue>
    </source>
</reference>
<evidence type="ECO:0000313" key="2">
    <source>
        <dbReference type="EMBL" id="KAG5587139.1"/>
    </source>
</evidence>
<dbReference type="OrthoDB" id="1282305at2759"/>
<evidence type="ECO:0000313" key="3">
    <source>
        <dbReference type="Proteomes" id="UP000824120"/>
    </source>
</evidence>
<keyword evidence="3" id="KW-1185">Reference proteome</keyword>
<protein>
    <submittedName>
        <fullName evidence="2">Uncharacterized protein</fullName>
    </submittedName>
</protein>
<dbReference type="EMBL" id="JACXVP010000009">
    <property type="protein sequence ID" value="KAG5587139.1"/>
    <property type="molecule type" value="Genomic_DNA"/>
</dbReference>
<organism evidence="2 3">
    <name type="scientific">Solanum commersonii</name>
    <name type="common">Commerson's wild potato</name>
    <name type="synonym">Commerson's nightshade</name>
    <dbReference type="NCBI Taxonomy" id="4109"/>
    <lineage>
        <taxon>Eukaryota</taxon>
        <taxon>Viridiplantae</taxon>
        <taxon>Streptophyta</taxon>
        <taxon>Embryophyta</taxon>
        <taxon>Tracheophyta</taxon>
        <taxon>Spermatophyta</taxon>
        <taxon>Magnoliopsida</taxon>
        <taxon>eudicotyledons</taxon>
        <taxon>Gunneridae</taxon>
        <taxon>Pentapetalae</taxon>
        <taxon>asterids</taxon>
        <taxon>lamiids</taxon>
        <taxon>Solanales</taxon>
        <taxon>Solanaceae</taxon>
        <taxon>Solanoideae</taxon>
        <taxon>Solaneae</taxon>
        <taxon>Solanum</taxon>
    </lineage>
</organism>